<feature type="compositionally biased region" description="Low complexity" evidence="2">
    <location>
        <begin position="647"/>
        <end position="659"/>
    </location>
</feature>
<dbReference type="SMART" id="SM00558">
    <property type="entry name" value="JmjC"/>
    <property type="match status" value="1"/>
</dbReference>
<dbReference type="Pfam" id="PF02373">
    <property type="entry name" value="JmjC"/>
    <property type="match status" value="1"/>
</dbReference>
<feature type="domain" description="JmjC" evidence="3">
    <location>
        <begin position="129"/>
        <end position="298"/>
    </location>
</feature>
<feature type="coiled-coil region" evidence="1">
    <location>
        <begin position="964"/>
        <end position="991"/>
    </location>
</feature>
<evidence type="ECO:0000256" key="1">
    <source>
        <dbReference type="SAM" id="Coils"/>
    </source>
</evidence>
<reference evidence="4" key="1">
    <citation type="submission" date="2021-10" db="EMBL/GenBank/DDBJ databases">
        <title>De novo Genome Assembly of Clathrus columnatus (Basidiomycota, Fungi) Using Illumina and Nanopore Sequence Data.</title>
        <authorList>
            <person name="Ogiso-Tanaka E."/>
            <person name="Itagaki H."/>
            <person name="Hosoya T."/>
            <person name="Hosaka K."/>
        </authorList>
    </citation>
    <scope>NUCLEOTIDE SEQUENCE</scope>
    <source>
        <strain evidence="4">MO-923</strain>
    </source>
</reference>
<feature type="compositionally biased region" description="Polar residues" evidence="2">
    <location>
        <begin position="1204"/>
        <end position="1215"/>
    </location>
</feature>
<dbReference type="EMBL" id="BPWL01000007">
    <property type="protein sequence ID" value="GJJ12739.1"/>
    <property type="molecule type" value="Genomic_DNA"/>
</dbReference>
<dbReference type="AlphaFoldDB" id="A0AAV5AHY0"/>
<comment type="caution">
    <text evidence="4">The sequence shown here is derived from an EMBL/GenBank/DDBJ whole genome shotgun (WGS) entry which is preliminary data.</text>
</comment>
<protein>
    <recommendedName>
        <fullName evidence="3">JmjC domain-containing protein</fullName>
    </recommendedName>
</protein>
<feature type="region of interest" description="Disordered" evidence="2">
    <location>
        <begin position="608"/>
        <end position="628"/>
    </location>
</feature>
<evidence type="ECO:0000313" key="5">
    <source>
        <dbReference type="Proteomes" id="UP001050691"/>
    </source>
</evidence>
<feature type="region of interest" description="Disordered" evidence="2">
    <location>
        <begin position="641"/>
        <end position="665"/>
    </location>
</feature>
<evidence type="ECO:0000256" key="2">
    <source>
        <dbReference type="SAM" id="MobiDB-lite"/>
    </source>
</evidence>
<feature type="compositionally biased region" description="Basic and acidic residues" evidence="2">
    <location>
        <begin position="1216"/>
        <end position="1230"/>
    </location>
</feature>
<feature type="compositionally biased region" description="Basic and acidic residues" evidence="2">
    <location>
        <begin position="1058"/>
        <end position="1076"/>
    </location>
</feature>
<accession>A0AAV5AHY0</accession>
<feature type="compositionally biased region" description="Low complexity" evidence="2">
    <location>
        <begin position="1029"/>
        <end position="1042"/>
    </location>
</feature>
<name>A0AAV5AHY0_9AGAM</name>
<feature type="compositionally biased region" description="Polar residues" evidence="2">
    <location>
        <begin position="1170"/>
        <end position="1184"/>
    </location>
</feature>
<organism evidence="4 5">
    <name type="scientific">Clathrus columnatus</name>
    <dbReference type="NCBI Taxonomy" id="1419009"/>
    <lineage>
        <taxon>Eukaryota</taxon>
        <taxon>Fungi</taxon>
        <taxon>Dikarya</taxon>
        <taxon>Basidiomycota</taxon>
        <taxon>Agaricomycotina</taxon>
        <taxon>Agaricomycetes</taxon>
        <taxon>Phallomycetidae</taxon>
        <taxon>Phallales</taxon>
        <taxon>Clathraceae</taxon>
        <taxon>Clathrus</taxon>
    </lineage>
</organism>
<feature type="region of interest" description="Disordered" evidence="2">
    <location>
        <begin position="1117"/>
        <end position="1271"/>
    </location>
</feature>
<feature type="region of interest" description="Disordered" evidence="2">
    <location>
        <begin position="777"/>
        <end position="801"/>
    </location>
</feature>
<dbReference type="Gene3D" id="2.60.120.650">
    <property type="entry name" value="Cupin"/>
    <property type="match status" value="1"/>
</dbReference>
<keyword evidence="1" id="KW-0175">Coiled coil</keyword>
<evidence type="ECO:0000313" key="4">
    <source>
        <dbReference type="EMBL" id="GJJ12739.1"/>
    </source>
</evidence>
<feature type="compositionally biased region" description="Polar residues" evidence="2">
    <location>
        <begin position="1127"/>
        <end position="1137"/>
    </location>
</feature>
<dbReference type="SUPFAM" id="SSF51197">
    <property type="entry name" value="Clavaminate synthase-like"/>
    <property type="match status" value="1"/>
</dbReference>
<dbReference type="PROSITE" id="PS51184">
    <property type="entry name" value="JMJC"/>
    <property type="match status" value="1"/>
</dbReference>
<sequence length="1271" mass="145757">MPFPFFADDDSPASWSVDVLVESSTNFQHVPRISATDPYESVLAKIREHECSGVPLIVEDWDKRPDWDFKTFSIEGFLEKPEQLVSARNFYTSADEELRLDELIGHYQKILNENRLEENHLYGKDLPCPKSWEQWMRTVLPEHCHPLGSNDMLSHLSIKEQPETLMCYIGIGQTFTPAHKDPCGSFGHNIMCYTSENGSAFWFMSETGELDEDKPSEYFRQKLKTDLDLESHKLSIQEFRKAPFTVYCAKQRLGDLVLVPPRSCHQVVNAGGITVKMSWSRMHLKSLEYSLYSELLLYHRICRPETYRVKLTVLRVLQAYTDRLNQSTYDDDNLAVTTLNILNYFDEILVEEWSPDHQSLPIAKNDDPDAMFMWSCDFCGADIFQSLFVCTRCSKPKAEPKYIVCPGCYVEGRSCRCGSENMKPYQIQQFSELIRIRNEAADALQQRLMESISLNWTPNIKGSSHLPTFRAACIYYNRVIQPFTNKNKPTLQCSSDNKSFLSHPCTAHFIVRCPPCHRSVCFRHVLTLRTIHSVEVLLVQELGYEEWHRRHLPRPSDASLLTSLKLYHGKHSRRLALAAQASPQCRPIKRSSPGFYDVYTLVEEHNDATAKPTSDQQRMLEDDSASSLPLHSFSDRLSEEMVEDGVSINNSPSPSSSSNDSDDDFIPSSFKRLSVSFRRQDTNILDKRAILRPYMNNKPYVELPPINGHLNHAEYMSEHVAYTILNRRPGSGTFLGPNSLDARPFKQNTVIPLPSPSSISSKLNKLNSLKRTYSALRSKDAANLSPRVGPPKRDAKPRAVTATTLRKRSLPTLSYPYRIGPPKPQKRSRKIIVSNQTPSVNEPLPSSNVQHTPNDLAVSPAAHTQSIAPLACVSPGKDRMADVIEAEYQKILQILYQGDPSFQREQIKAYKTAEVPGLFLCRQFLKYVNETEHLRRDSDKLYAQLTAIKLQTTFAKDAPSVSEHKRLQVECQQLKERLSIMENENKDKQDIIEFQSRINQVQTETRSEASNGHFPAVSQRQPERPPDVSPYDSYSSISNPDYGYPPSEPQTFSNSWNHENRDAEKDFAPPSHRLEPSDDLGSRNISAFRGMSSQTMEQPYQSSEGTRWHHNLTTQASDGVADLPSGQDRQVTKSQDNPDMWRRRHDDHHEDFSVHHSTSGRGRSYRDGQNYRNGHYTHTPNHNASRGRFQPPYSPSYNRRFDGRNQNPRTTYSDSWNDRSYDTHNREPRRGNFNWDESSRRLQGQRQPLQHWGHSRNSSSNFKESSRRPYS</sequence>
<proteinExistence type="predicted"/>
<evidence type="ECO:0000259" key="3">
    <source>
        <dbReference type="PROSITE" id="PS51184"/>
    </source>
</evidence>
<feature type="region of interest" description="Disordered" evidence="2">
    <location>
        <begin position="1002"/>
        <end position="1085"/>
    </location>
</feature>
<keyword evidence="5" id="KW-1185">Reference proteome</keyword>
<dbReference type="Proteomes" id="UP001050691">
    <property type="component" value="Unassembled WGS sequence"/>
</dbReference>
<dbReference type="InterPro" id="IPR003347">
    <property type="entry name" value="JmjC_dom"/>
</dbReference>
<gene>
    <name evidence="4" type="ORF">Clacol_006984</name>
</gene>